<feature type="domain" description="Transposase IS116/IS110/IS902 C-terminal" evidence="2">
    <location>
        <begin position="231"/>
        <end position="311"/>
    </location>
</feature>
<accession>A0ABP9NW47</accession>
<dbReference type="PANTHER" id="PTHR33055:SF16">
    <property type="entry name" value="TRANSPOSASE FOR INSERTION SEQUENCE ELEMENT IS1547"/>
    <property type="match status" value="1"/>
</dbReference>
<gene>
    <name evidence="3" type="ORF">GCM10023320_65130</name>
</gene>
<feature type="domain" description="Transposase IS110-like N-terminal" evidence="1">
    <location>
        <begin position="10"/>
        <end position="154"/>
    </location>
</feature>
<keyword evidence="4" id="KW-1185">Reference proteome</keyword>
<comment type="caution">
    <text evidence="3">The sequence shown here is derived from an EMBL/GenBank/DDBJ whole genome shotgun (WGS) entry which is preliminary data.</text>
</comment>
<evidence type="ECO:0000313" key="3">
    <source>
        <dbReference type="EMBL" id="GAA5135501.1"/>
    </source>
</evidence>
<name>A0ABP9NW47_9PSEU</name>
<sequence length="348" mass="37612">MLAELVELVIGVDTHTDTHTAAVVATDTGAVLATIAVTADADGYGELVALAEAHGGLRGWAIEGTGGYGAGLARHLDQLGELVIELDRPLRPARRAGAKSDAIDAERAARDALTRAQLAQPKTGPERDSLQILLTARKAAINAAGTAQRQLRALVITAPEPVRARFRGQSTREMLTTATRLRPGRTSADVHTFTALSTLRALARRTRALETEAAEHERAIRAIVRAWRPDLLELPGVGPINAATVLTAWSHPGRCRNDAAFAMLAGAAPIPASSGKTVRYRLNRSGNRQLNRALHNIALSRLRYDPDTRAYADRRRAQGKTDRDITRCLKRYIARQLYRQLESGTTAA</sequence>
<dbReference type="InterPro" id="IPR003346">
    <property type="entry name" value="Transposase_20"/>
</dbReference>
<dbReference type="Proteomes" id="UP001500804">
    <property type="component" value="Unassembled WGS sequence"/>
</dbReference>
<organism evidence="3 4">
    <name type="scientific">Pseudonocardia adelaidensis</name>
    <dbReference type="NCBI Taxonomy" id="648754"/>
    <lineage>
        <taxon>Bacteria</taxon>
        <taxon>Bacillati</taxon>
        <taxon>Actinomycetota</taxon>
        <taxon>Actinomycetes</taxon>
        <taxon>Pseudonocardiales</taxon>
        <taxon>Pseudonocardiaceae</taxon>
        <taxon>Pseudonocardia</taxon>
    </lineage>
</organism>
<evidence type="ECO:0000313" key="4">
    <source>
        <dbReference type="Proteomes" id="UP001500804"/>
    </source>
</evidence>
<dbReference type="RefSeq" id="WP_345610438.1">
    <property type="nucleotide sequence ID" value="NZ_BAABJO010000032.1"/>
</dbReference>
<dbReference type="EMBL" id="BAABJO010000032">
    <property type="protein sequence ID" value="GAA5135501.1"/>
    <property type="molecule type" value="Genomic_DNA"/>
</dbReference>
<evidence type="ECO:0000259" key="2">
    <source>
        <dbReference type="Pfam" id="PF02371"/>
    </source>
</evidence>
<proteinExistence type="predicted"/>
<protein>
    <submittedName>
        <fullName evidence="3">IS110 family transposase</fullName>
    </submittedName>
</protein>
<dbReference type="InterPro" id="IPR047650">
    <property type="entry name" value="Transpos_IS110"/>
</dbReference>
<dbReference type="InterPro" id="IPR002525">
    <property type="entry name" value="Transp_IS110-like_N"/>
</dbReference>
<dbReference type="Pfam" id="PF02371">
    <property type="entry name" value="Transposase_20"/>
    <property type="match status" value="1"/>
</dbReference>
<dbReference type="Pfam" id="PF01548">
    <property type="entry name" value="DEDD_Tnp_IS110"/>
    <property type="match status" value="1"/>
</dbReference>
<dbReference type="PANTHER" id="PTHR33055">
    <property type="entry name" value="TRANSPOSASE FOR INSERTION SEQUENCE ELEMENT IS1111A"/>
    <property type="match status" value="1"/>
</dbReference>
<reference evidence="4" key="1">
    <citation type="journal article" date="2019" name="Int. J. Syst. Evol. Microbiol.">
        <title>The Global Catalogue of Microorganisms (GCM) 10K type strain sequencing project: providing services to taxonomists for standard genome sequencing and annotation.</title>
        <authorList>
            <consortium name="The Broad Institute Genomics Platform"/>
            <consortium name="The Broad Institute Genome Sequencing Center for Infectious Disease"/>
            <person name="Wu L."/>
            <person name="Ma J."/>
        </authorList>
    </citation>
    <scope>NUCLEOTIDE SEQUENCE [LARGE SCALE GENOMIC DNA]</scope>
    <source>
        <strain evidence="4">JCM 18302</strain>
    </source>
</reference>
<dbReference type="NCBIfam" id="NF033542">
    <property type="entry name" value="transpos_IS110"/>
    <property type="match status" value="1"/>
</dbReference>
<evidence type="ECO:0000259" key="1">
    <source>
        <dbReference type="Pfam" id="PF01548"/>
    </source>
</evidence>